<dbReference type="EMBL" id="CP137573">
    <property type="protein sequence ID" value="WOX26428.1"/>
    <property type="molecule type" value="Genomic_DNA"/>
</dbReference>
<name>A0ABZ0M5R6_9ACTN</name>
<evidence type="ECO:0000313" key="3">
    <source>
        <dbReference type="Proteomes" id="UP001301731"/>
    </source>
</evidence>
<protein>
    <recommendedName>
        <fullName evidence="1">DUF7660 domain-containing protein</fullName>
    </recommendedName>
</protein>
<dbReference type="RefSeq" id="WP_318109434.1">
    <property type="nucleotide sequence ID" value="NZ_CP137573.1"/>
</dbReference>
<sequence>MPLTPEDEIRTRDELVAFVRELHEDYVSRGHDWENHTLDRFLEALAAWMASSDGWYWNAGKDLPADGDWTFIARALKAATRYE</sequence>
<organism evidence="2 3">
    <name type="scientific">Streptomyces solicathayae</name>
    <dbReference type="NCBI Taxonomy" id="3081768"/>
    <lineage>
        <taxon>Bacteria</taxon>
        <taxon>Bacillati</taxon>
        <taxon>Actinomycetota</taxon>
        <taxon>Actinomycetes</taxon>
        <taxon>Kitasatosporales</taxon>
        <taxon>Streptomycetaceae</taxon>
        <taxon>Streptomyces</taxon>
    </lineage>
</organism>
<reference evidence="2 3" key="1">
    <citation type="submission" date="2023-10" db="EMBL/GenBank/DDBJ databases">
        <title>The genome sequence of Streptomyces sp. HUAS YS2.</title>
        <authorList>
            <person name="Mo P."/>
        </authorList>
    </citation>
    <scope>NUCLEOTIDE SEQUENCE [LARGE SCALE GENOMIC DNA]</scope>
    <source>
        <strain evidence="2 3">HUAS YS2</strain>
    </source>
</reference>
<keyword evidence="3" id="KW-1185">Reference proteome</keyword>
<evidence type="ECO:0000313" key="2">
    <source>
        <dbReference type="EMBL" id="WOX26428.1"/>
    </source>
</evidence>
<dbReference type="Pfam" id="PF24693">
    <property type="entry name" value="DUF7660"/>
    <property type="match status" value="1"/>
</dbReference>
<feature type="domain" description="DUF7660" evidence="1">
    <location>
        <begin position="11"/>
        <end position="83"/>
    </location>
</feature>
<evidence type="ECO:0000259" key="1">
    <source>
        <dbReference type="Pfam" id="PF24693"/>
    </source>
</evidence>
<gene>
    <name evidence="2" type="ORF">R2D22_35660</name>
</gene>
<proteinExistence type="predicted"/>
<accession>A0ABZ0M5R6</accession>
<dbReference type="Proteomes" id="UP001301731">
    <property type="component" value="Chromosome"/>
</dbReference>
<dbReference type="InterPro" id="IPR056077">
    <property type="entry name" value="DUF7660"/>
</dbReference>